<dbReference type="InterPro" id="IPR000671">
    <property type="entry name" value="Peptidase_A31"/>
</dbReference>
<evidence type="ECO:0000313" key="6">
    <source>
        <dbReference type="EMBL" id="SEB31045.1"/>
    </source>
</evidence>
<name>A0A1H4IAV5_9NOCA</name>
<evidence type="ECO:0000256" key="2">
    <source>
        <dbReference type="ARBA" id="ARBA00022670"/>
    </source>
</evidence>
<dbReference type="GO" id="GO:0008047">
    <property type="term" value="F:enzyme activator activity"/>
    <property type="evidence" value="ECO:0007669"/>
    <property type="project" value="InterPro"/>
</dbReference>
<dbReference type="GO" id="GO:0004190">
    <property type="term" value="F:aspartic-type endopeptidase activity"/>
    <property type="evidence" value="ECO:0007669"/>
    <property type="project" value="UniProtKB-KW"/>
</dbReference>
<dbReference type="RefSeq" id="WP_072946270.1">
    <property type="nucleotide sequence ID" value="NZ_FNSV01000002.1"/>
</dbReference>
<evidence type="ECO:0000256" key="1">
    <source>
        <dbReference type="ARBA" id="ARBA00006814"/>
    </source>
</evidence>
<dbReference type="Pfam" id="PF01750">
    <property type="entry name" value="HycI"/>
    <property type="match status" value="1"/>
</dbReference>
<keyword evidence="4" id="KW-0378">Hydrolase</keyword>
<dbReference type="Proteomes" id="UP000183561">
    <property type="component" value="Unassembled WGS sequence"/>
</dbReference>
<proteinExistence type="inferred from homology"/>
<evidence type="ECO:0000256" key="3">
    <source>
        <dbReference type="ARBA" id="ARBA00022750"/>
    </source>
</evidence>
<sequence length="174" mass="18012">MTAVVLGLGNDYRRDDGLGPAVAREVAARVAADIRVSTSDGDPTRMLDAWAGADLAVLVDAVVSEPPRPGTVHRFDPTAVAELPTPNTSTHGVGLATALELGRVLDRLPRRWVLYAVEVVDLGYGRGLSPVAAGAVEPVVRAVLSELASTTGQQSVGRSPNAPAPDWSNPAACS</sequence>
<gene>
    <name evidence="6" type="ORF">SAMN04490239_0274</name>
</gene>
<evidence type="ECO:0000256" key="4">
    <source>
        <dbReference type="ARBA" id="ARBA00022801"/>
    </source>
</evidence>
<dbReference type="InterPro" id="IPR023430">
    <property type="entry name" value="Pept_HybD-like_dom_sf"/>
</dbReference>
<reference evidence="7" key="1">
    <citation type="submission" date="2016-10" db="EMBL/GenBank/DDBJ databases">
        <authorList>
            <person name="Varghese N."/>
            <person name="Submissions S."/>
        </authorList>
    </citation>
    <scope>NUCLEOTIDE SEQUENCE [LARGE SCALE GENOMIC DNA]</scope>
    <source>
        <strain evidence="7">DSM 44498</strain>
    </source>
</reference>
<keyword evidence="7" id="KW-1185">Reference proteome</keyword>
<protein>
    <submittedName>
        <fullName evidence="6">Hydrogenase maturation protease</fullName>
    </submittedName>
</protein>
<dbReference type="SUPFAM" id="SSF53163">
    <property type="entry name" value="HybD-like"/>
    <property type="match status" value="1"/>
</dbReference>
<dbReference type="NCBIfam" id="TIGR00072">
    <property type="entry name" value="hydrog_prot"/>
    <property type="match status" value="1"/>
</dbReference>
<comment type="similarity">
    <text evidence="1">Belongs to the peptidase A31 family.</text>
</comment>
<dbReference type="Gene3D" id="3.40.50.1450">
    <property type="entry name" value="HybD-like"/>
    <property type="match status" value="1"/>
</dbReference>
<accession>A0A1H4IAV5</accession>
<dbReference type="EMBL" id="FNSV01000002">
    <property type="protein sequence ID" value="SEB31045.1"/>
    <property type="molecule type" value="Genomic_DNA"/>
</dbReference>
<dbReference type="CDD" id="cd00518">
    <property type="entry name" value="H2MP"/>
    <property type="match status" value="1"/>
</dbReference>
<dbReference type="PANTHER" id="PTHR30302:SF1">
    <property type="entry name" value="HYDROGENASE 2 MATURATION PROTEASE"/>
    <property type="match status" value="1"/>
</dbReference>
<keyword evidence="3" id="KW-0064">Aspartyl protease</keyword>
<dbReference type="OrthoDB" id="164170at2"/>
<evidence type="ECO:0000313" key="7">
    <source>
        <dbReference type="Proteomes" id="UP000183561"/>
    </source>
</evidence>
<dbReference type="GO" id="GO:0016485">
    <property type="term" value="P:protein processing"/>
    <property type="evidence" value="ECO:0007669"/>
    <property type="project" value="TreeGrafter"/>
</dbReference>
<keyword evidence="2 6" id="KW-0645">Protease</keyword>
<feature type="region of interest" description="Disordered" evidence="5">
    <location>
        <begin position="150"/>
        <end position="174"/>
    </location>
</feature>
<organism evidence="6 7">
    <name type="scientific">Rhodococcus koreensis</name>
    <dbReference type="NCBI Taxonomy" id="99653"/>
    <lineage>
        <taxon>Bacteria</taxon>
        <taxon>Bacillati</taxon>
        <taxon>Actinomycetota</taxon>
        <taxon>Actinomycetes</taxon>
        <taxon>Mycobacteriales</taxon>
        <taxon>Nocardiaceae</taxon>
        <taxon>Rhodococcus</taxon>
    </lineage>
</organism>
<dbReference type="AlphaFoldDB" id="A0A1H4IAV5"/>
<dbReference type="PANTHER" id="PTHR30302">
    <property type="entry name" value="HYDROGENASE 1 MATURATION PROTEASE"/>
    <property type="match status" value="1"/>
</dbReference>
<evidence type="ECO:0000256" key="5">
    <source>
        <dbReference type="SAM" id="MobiDB-lite"/>
    </source>
</evidence>